<dbReference type="AlphaFoldDB" id="A0A3G1B0U1"/>
<accession>A0A3G1B0U1</accession>
<proteinExistence type="predicted"/>
<name>A0A3G1B0U1_9ARCH</name>
<gene>
    <name evidence="1" type="ORF">SU86_001965</name>
</gene>
<dbReference type="GeneID" id="24875150"/>
<keyword evidence="2" id="KW-1185">Reference proteome</keyword>
<reference evidence="1 2" key="1">
    <citation type="journal article" date="2016" name="Sci. Rep.">
        <title>A novel ammonia-oxidizing archaeon from wastewater treatment plant: Its enrichment, physiological and genomic characteristics.</title>
        <authorList>
            <person name="Li Y."/>
            <person name="Ding K."/>
            <person name="Wen X."/>
            <person name="Zhang B."/>
            <person name="Shen B."/>
            <person name="Yang Y."/>
        </authorList>
    </citation>
    <scope>NUCLEOTIDE SEQUENCE [LARGE SCALE GENOMIC DNA]</scope>
    <source>
        <strain evidence="1 2">SAT1</strain>
    </source>
</reference>
<evidence type="ECO:0000313" key="1">
    <source>
        <dbReference type="EMBL" id="AJZ75349.1"/>
    </source>
</evidence>
<sequence length="122" mass="14308">MVTFEQYLKGVLKQVDDSYTLLENLRDKPGDLEIIRREIAKVTGLFSALVSKLETNKEESEYQHILSPMYSYLENNEFFREMDTMSQLYADDPMRLKNLRLSIIGSLDEKNLMAHIKSIIRE</sequence>
<dbReference type="Proteomes" id="UP000266745">
    <property type="component" value="Chromosome"/>
</dbReference>
<dbReference type="OrthoDB" id="4894at2157"/>
<evidence type="ECO:0000313" key="2">
    <source>
        <dbReference type="Proteomes" id="UP000266745"/>
    </source>
</evidence>
<dbReference type="STRING" id="1603555.SU86_001965"/>
<dbReference type="RefSeq" id="WP_048187889.1">
    <property type="nucleotide sequence ID" value="NZ_CP011097.1"/>
</dbReference>
<protein>
    <submittedName>
        <fullName evidence="1">Uncharacterized protein</fullName>
    </submittedName>
</protein>
<organism evidence="1 2">
    <name type="scientific">Candidatus Nitrosotenuis cloacae</name>
    <dbReference type="NCBI Taxonomy" id="1603555"/>
    <lineage>
        <taxon>Archaea</taxon>
        <taxon>Nitrososphaerota</taxon>
        <taxon>Candidatus Nitrosotenuis</taxon>
    </lineage>
</organism>
<dbReference type="KEGG" id="tah:SU86_001965"/>
<dbReference type="EMBL" id="CP011097">
    <property type="protein sequence ID" value="AJZ75349.1"/>
    <property type="molecule type" value="Genomic_DNA"/>
</dbReference>